<keyword evidence="2" id="KW-1185">Reference proteome</keyword>
<organism evidence="1 2">
    <name type="scientific">Bizionia paragorgiae</name>
    <dbReference type="NCBI Taxonomy" id="283786"/>
    <lineage>
        <taxon>Bacteria</taxon>
        <taxon>Pseudomonadati</taxon>
        <taxon>Bacteroidota</taxon>
        <taxon>Flavobacteriia</taxon>
        <taxon>Flavobacteriales</taxon>
        <taxon>Flavobacteriaceae</taxon>
        <taxon>Bizionia</taxon>
    </lineage>
</organism>
<evidence type="ECO:0008006" key="3">
    <source>
        <dbReference type="Google" id="ProtNLM"/>
    </source>
</evidence>
<dbReference type="RefSeq" id="WP_092136130.1">
    <property type="nucleotide sequence ID" value="NZ_FNQK01000020.1"/>
</dbReference>
<gene>
    <name evidence="1" type="ORF">SAMN04487990_12027</name>
</gene>
<reference evidence="2" key="1">
    <citation type="submission" date="2016-10" db="EMBL/GenBank/DDBJ databases">
        <authorList>
            <person name="Varghese N."/>
            <person name="Submissions S."/>
        </authorList>
    </citation>
    <scope>NUCLEOTIDE SEQUENCE [LARGE SCALE GENOMIC DNA]</scope>
    <source>
        <strain evidence="2">DSM 23842</strain>
    </source>
</reference>
<dbReference type="OrthoDB" id="1344211at2"/>
<dbReference type="STRING" id="283786.SAMN04487990_12027"/>
<dbReference type="AlphaFoldDB" id="A0A1H4CJP8"/>
<protein>
    <recommendedName>
        <fullName evidence="3">DUF3823 domain-containing protein</fullName>
    </recommendedName>
</protein>
<proteinExistence type="predicted"/>
<evidence type="ECO:0000313" key="2">
    <source>
        <dbReference type="Proteomes" id="UP000198846"/>
    </source>
</evidence>
<dbReference type="Proteomes" id="UP000198846">
    <property type="component" value="Unassembled WGS sequence"/>
</dbReference>
<name>A0A1H4CJP8_BIZPA</name>
<evidence type="ECO:0000313" key="1">
    <source>
        <dbReference type="EMBL" id="SEA60559.1"/>
    </source>
</evidence>
<dbReference type="EMBL" id="FNQK01000020">
    <property type="protein sequence ID" value="SEA60559.1"/>
    <property type="molecule type" value="Genomic_DNA"/>
</dbReference>
<accession>A0A1H4CJP8</accession>
<sequence length="228" mass="26227">MKNILYYSLLAILFLNMKCEDTEEDYLPAGIETRVFGNIYDNANQIPVPDQKLIAAEYYRDFRFDGGSYDVFVQELDSTTTDQNGNFDFIFKTGGMGTKYKIYPRHNNLVWTYYQDAVDIENIKGDNELSFEFQNLYVCTLNINMDNLQFPPFSMSVFLTPYSELDDISEINGIVNRAVYLSVFEDANLNITRKLSDGTRQTATVLIPASNILEPRTFDITLTNSDFE</sequence>